<evidence type="ECO:0000313" key="2">
    <source>
        <dbReference type="Proteomes" id="UP001189429"/>
    </source>
</evidence>
<evidence type="ECO:0000313" key="1">
    <source>
        <dbReference type="EMBL" id="CAK0906935.1"/>
    </source>
</evidence>
<proteinExistence type="predicted"/>
<reference evidence="1" key="1">
    <citation type="submission" date="2023-10" db="EMBL/GenBank/DDBJ databases">
        <authorList>
            <person name="Chen Y."/>
            <person name="Shah S."/>
            <person name="Dougan E. K."/>
            <person name="Thang M."/>
            <person name="Chan C."/>
        </authorList>
    </citation>
    <scope>NUCLEOTIDE SEQUENCE [LARGE SCALE GENOMIC DNA]</scope>
</reference>
<dbReference type="Proteomes" id="UP001189429">
    <property type="component" value="Unassembled WGS sequence"/>
</dbReference>
<accession>A0ABN9Y371</accession>
<keyword evidence="2" id="KW-1185">Reference proteome</keyword>
<dbReference type="EMBL" id="CAUYUJ010021771">
    <property type="protein sequence ID" value="CAK0906935.1"/>
    <property type="molecule type" value="Genomic_DNA"/>
</dbReference>
<gene>
    <name evidence="1" type="ORF">PCOR1329_LOCUS82097</name>
</gene>
<protein>
    <submittedName>
        <fullName evidence="1">Uncharacterized protein</fullName>
    </submittedName>
</protein>
<comment type="caution">
    <text evidence="1">The sequence shown here is derived from an EMBL/GenBank/DDBJ whole genome shotgun (WGS) entry which is preliminary data.</text>
</comment>
<organism evidence="1 2">
    <name type="scientific">Prorocentrum cordatum</name>
    <dbReference type="NCBI Taxonomy" id="2364126"/>
    <lineage>
        <taxon>Eukaryota</taxon>
        <taxon>Sar</taxon>
        <taxon>Alveolata</taxon>
        <taxon>Dinophyceae</taxon>
        <taxon>Prorocentrales</taxon>
        <taxon>Prorocentraceae</taxon>
        <taxon>Prorocentrum</taxon>
    </lineage>
</organism>
<sequence length="409" mass="45126">MAVATAGLNKYDDRPFFRAALVATSLVSEKVVDGIAKLICRTDVEKSKGKDETIQLNSTLKRAWKLADQGVVHQTAFDMLVGKFMVRAVLFHFDKKHFSPDKKVYENMDDIKSRFANDLKRAAGDSPVDLGDFDLKVGDRLESATAARPEMERIGALTFDEMAAPPRVLKDRAGIEIGSHMKENNINENTLFEVNTAENDGTVTMTEASTFNVDECLKVAVGYKVLMNDWKVVKEKVSEECTGKDNSSEVLEQYQLRRMVFGSLRDEHIDLRKSGARCQGPPILCMKNPCGVVTSEAVGNDIFKFAPTAPLQNIICNKRKGAEGNSATAASGEKTMWATSVSKPADDTVAGCMAPYLWVESTTVEEKASGKFVKVVGADGVSYPALQNFKPLKVHERLYFFKPRDVTQA</sequence>
<name>A0ABN9Y371_9DINO</name>